<dbReference type="Gene3D" id="2.30.18.10">
    <property type="entry name" value="Transcription factor IIA (TFIIA), beta-barrel domain"/>
    <property type="match status" value="1"/>
</dbReference>
<dbReference type="Gene3D" id="1.10.287.190">
    <property type="entry name" value="Transcription factor IIA gamma subunit, alpha-helical domain"/>
    <property type="match status" value="1"/>
</dbReference>
<comment type="caution">
    <text evidence="9">The sequence shown here is derived from an EMBL/GenBank/DDBJ whole genome shotgun (WGS) entry which is preliminary data.</text>
</comment>
<dbReference type="Pfam" id="PF02751">
    <property type="entry name" value="TFIIA_gamma_C"/>
    <property type="match status" value="1"/>
</dbReference>
<keyword evidence="4 6" id="KW-0804">Transcription</keyword>
<feature type="domain" description="Transcription initiation factor IIA gamma subunit C-terminal" evidence="8">
    <location>
        <begin position="60"/>
        <end position="107"/>
    </location>
</feature>
<accession>A0ABR2YHI4</accession>
<name>A0ABR2YHI4_9CHLO</name>
<dbReference type="InterPro" id="IPR009083">
    <property type="entry name" value="TFIIA_a-hlx"/>
</dbReference>
<protein>
    <recommendedName>
        <fullName evidence="6">Transcription initiation factor IIA subunit 2</fullName>
    </recommendedName>
</protein>
<dbReference type="Pfam" id="PF02268">
    <property type="entry name" value="TFIIA_gamma_N"/>
    <property type="match status" value="1"/>
</dbReference>
<comment type="similarity">
    <text evidence="2 6">Belongs to the TFIIA subunit 2 family.</text>
</comment>
<dbReference type="Proteomes" id="UP001491310">
    <property type="component" value="Unassembled WGS sequence"/>
</dbReference>
<dbReference type="CDD" id="cd10014">
    <property type="entry name" value="TFIIA_gamma_C"/>
    <property type="match status" value="1"/>
</dbReference>
<comment type="function">
    <text evidence="6">TFIIA is a component of the transcription machinery of RNA polymerase II and plays an important role in transcriptional activation.</text>
</comment>
<evidence type="ECO:0000256" key="1">
    <source>
        <dbReference type="ARBA" id="ARBA00004123"/>
    </source>
</evidence>
<keyword evidence="5 6" id="KW-0539">Nucleus</keyword>
<dbReference type="SUPFAM" id="SSF50784">
    <property type="entry name" value="Transcription factor IIA (TFIIA), beta-barrel domain"/>
    <property type="match status" value="1"/>
</dbReference>
<dbReference type="SUPFAM" id="SSF47396">
    <property type="entry name" value="Transcription factor IIA (TFIIA), alpha-helical domain"/>
    <property type="match status" value="1"/>
</dbReference>
<reference evidence="9 10" key="1">
    <citation type="journal article" date="2024" name="Nat. Commun.">
        <title>Phylogenomics reveals the evolutionary origins of lichenization in chlorophyte algae.</title>
        <authorList>
            <person name="Puginier C."/>
            <person name="Libourel C."/>
            <person name="Otte J."/>
            <person name="Skaloud P."/>
            <person name="Haon M."/>
            <person name="Grisel S."/>
            <person name="Petersen M."/>
            <person name="Berrin J.G."/>
            <person name="Delaux P.M."/>
            <person name="Dal Grande F."/>
            <person name="Keller J."/>
        </authorList>
    </citation>
    <scope>NUCLEOTIDE SEQUENCE [LARGE SCALE GENOMIC DNA]</scope>
    <source>
        <strain evidence="9 10">SAG 216-7</strain>
    </source>
</reference>
<evidence type="ECO:0000256" key="3">
    <source>
        <dbReference type="ARBA" id="ARBA00023015"/>
    </source>
</evidence>
<dbReference type="InterPro" id="IPR015872">
    <property type="entry name" value="TFIIA_gsu_N"/>
</dbReference>
<comment type="subcellular location">
    <subcellularLocation>
        <location evidence="1 6">Nucleus</location>
    </subcellularLocation>
</comment>
<evidence type="ECO:0000256" key="4">
    <source>
        <dbReference type="ARBA" id="ARBA00023163"/>
    </source>
</evidence>
<keyword evidence="10" id="KW-1185">Reference proteome</keyword>
<dbReference type="InterPro" id="IPR009088">
    <property type="entry name" value="TFIIA_b-brl"/>
</dbReference>
<evidence type="ECO:0000313" key="9">
    <source>
        <dbReference type="EMBL" id="KAK9905627.1"/>
    </source>
</evidence>
<keyword evidence="3 6" id="KW-0805">Transcription regulation</keyword>
<evidence type="ECO:0000259" key="7">
    <source>
        <dbReference type="Pfam" id="PF02268"/>
    </source>
</evidence>
<evidence type="ECO:0000256" key="2">
    <source>
        <dbReference type="ARBA" id="ARBA00007675"/>
    </source>
</evidence>
<evidence type="ECO:0000259" key="8">
    <source>
        <dbReference type="Pfam" id="PF02751"/>
    </source>
</evidence>
<sequence length="118" mass="13384">MTLLTLYRTSKIGDCLAEALDEMITQEKIPGDLGMKVMAEFDAAIYKALEKDVTTKTFFKGHLDSYRYCDQVWTMVMSDTTFRMETASPGGSTKGTEVKADKIKLVCVDERLWQQPQK</sequence>
<dbReference type="EMBL" id="JALJOT010000011">
    <property type="protein sequence ID" value="KAK9905627.1"/>
    <property type="molecule type" value="Genomic_DNA"/>
</dbReference>
<dbReference type="PANTHER" id="PTHR10966">
    <property type="entry name" value="TRANSCRIPTION INITIATION FACTOR IIA SUBUNIT 2"/>
    <property type="match status" value="1"/>
</dbReference>
<gene>
    <name evidence="9" type="ORF">WJX75_003423</name>
</gene>
<dbReference type="PIRSF" id="PIRSF009415">
    <property type="entry name" value="Hum_TFIIA_gamma"/>
    <property type="match status" value="1"/>
</dbReference>
<evidence type="ECO:0000313" key="10">
    <source>
        <dbReference type="Proteomes" id="UP001491310"/>
    </source>
</evidence>
<dbReference type="InterPro" id="IPR015871">
    <property type="entry name" value="TFIIA_gsu_C"/>
</dbReference>
<feature type="domain" description="Transcription initiation factor IIA gamma subunit N-terminal" evidence="7">
    <location>
        <begin position="5"/>
        <end position="49"/>
    </location>
</feature>
<dbReference type="InterPro" id="IPR003194">
    <property type="entry name" value="TFIIA_gsu"/>
</dbReference>
<proteinExistence type="inferred from homology"/>
<organism evidence="9 10">
    <name type="scientific">Coccomyxa subellipsoidea</name>
    <dbReference type="NCBI Taxonomy" id="248742"/>
    <lineage>
        <taxon>Eukaryota</taxon>
        <taxon>Viridiplantae</taxon>
        <taxon>Chlorophyta</taxon>
        <taxon>core chlorophytes</taxon>
        <taxon>Trebouxiophyceae</taxon>
        <taxon>Trebouxiophyceae incertae sedis</taxon>
        <taxon>Coccomyxaceae</taxon>
        <taxon>Coccomyxa</taxon>
    </lineage>
</organism>
<evidence type="ECO:0000256" key="5">
    <source>
        <dbReference type="ARBA" id="ARBA00023242"/>
    </source>
</evidence>
<evidence type="ECO:0000256" key="6">
    <source>
        <dbReference type="PIRNR" id="PIRNR009415"/>
    </source>
</evidence>